<dbReference type="Pfam" id="PF15943">
    <property type="entry name" value="YdaS_toxin"/>
    <property type="match status" value="1"/>
</dbReference>
<evidence type="ECO:0000313" key="1">
    <source>
        <dbReference type="EMBL" id="OOS24243.1"/>
    </source>
</evidence>
<dbReference type="InterPro" id="IPR031856">
    <property type="entry name" value="YdaS_toxin-like"/>
</dbReference>
<organism evidence="1 2">
    <name type="scientific">Moraxella pluranimalium</name>
    <dbReference type="NCBI Taxonomy" id="470453"/>
    <lineage>
        <taxon>Bacteria</taxon>
        <taxon>Pseudomonadati</taxon>
        <taxon>Pseudomonadota</taxon>
        <taxon>Gammaproteobacteria</taxon>
        <taxon>Moraxellales</taxon>
        <taxon>Moraxellaceae</taxon>
        <taxon>Moraxella</taxon>
    </lineage>
</organism>
<dbReference type="InterPro" id="IPR010982">
    <property type="entry name" value="Lambda_DNA-bd_dom_sf"/>
</dbReference>
<dbReference type="GO" id="GO:0003677">
    <property type="term" value="F:DNA binding"/>
    <property type="evidence" value="ECO:0007669"/>
    <property type="project" value="InterPro"/>
</dbReference>
<dbReference type="OrthoDB" id="6446140at2"/>
<accession>A0A1T0CPK3</accession>
<keyword evidence="2" id="KW-1185">Reference proteome</keyword>
<dbReference type="AlphaFoldDB" id="A0A1T0CPK3"/>
<dbReference type="Proteomes" id="UP000189800">
    <property type="component" value="Unassembled WGS sequence"/>
</dbReference>
<protein>
    <submittedName>
        <fullName evidence="1">Cro/Cl family transcriptional regulator</fullName>
    </submittedName>
</protein>
<gene>
    <name evidence="1" type="ORF">B0680_05550</name>
</gene>
<sequence>MTKSPLEQAITIVGNRSALARAIGVTPWAVSKWDINKPPQDRCLAIEQATGGQVTAEQLRPDVNWQYVRSRQK</sequence>
<dbReference type="STRING" id="470453.B0680_05550"/>
<dbReference type="RefSeq" id="WP_078254102.1">
    <property type="nucleotide sequence ID" value="NZ_MUYU01000012.1"/>
</dbReference>
<name>A0A1T0CPK3_9GAMM</name>
<comment type="caution">
    <text evidence="1">The sequence shown here is derived from an EMBL/GenBank/DDBJ whole genome shotgun (WGS) entry which is preliminary data.</text>
</comment>
<proteinExistence type="predicted"/>
<evidence type="ECO:0000313" key="2">
    <source>
        <dbReference type="Proteomes" id="UP000189800"/>
    </source>
</evidence>
<dbReference type="SUPFAM" id="SSF47413">
    <property type="entry name" value="lambda repressor-like DNA-binding domains"/>
    <property type="match status" value="1"/>
</dbReference>
<reference evidence="1 2" key="1">
    <citation type="submission" date="2017-02" db="EMBL/GenBank/DDBJ databases">
        <title>Draft genome sequence of Moraxella pluranimalium CCUG 54913T type strain.</title>
        <authorList>
            <person name="Salva-Serra F."/>
            <person name="Engstrom-Jakobsson H."/>
            <person name="Thorell K."/>
            <person name="Jaen-Luchoro D."/>
            <person name="Gonzales-Siles L."/>
            <person name="Karlsson R."/>
            <person name="Yazdan S."/>
            <person name="Boulund F."/>
            <person name="Johnning A."/>
            <person name="Engstrand L."/>
            <person name="Kristiansson E."/>
            <person name="Moore E."/>
        </authorList>
    </citation>
    <scope>NUCLEOTIDE SEQUENCE [LARGE SCALE GENOMIC DNA]</scope>
    <source>
        <strain evidence="1 2">CCUG 54913</strain>
    </source>
</reference>
<dbReference type="EMBL" id="MUYU01000012">
    <property type="protein sequence ID" value="OOS24243.1"/>
    <property type="molecule type" value="Genomic_DNA"/>
</dbReference>
<dbReference type="Gene3D" id="1.10.260.40">
    <property type="entry name" value="lambda repressor-like DNA-binding domains"/>
    <property type="match status" value="1"/>
</dbReference>